<evidence type="ECO:0000256" key="3">
    <source>
        <dbReference type="PROSITE-ProRule" id="PRU00339"/>
    </source>
</evidence>
<evidence type="ECO:0000259" key="4">
    <source>
        <dbReference type="PROSITE" id="PS50943"/>
    </source>
</evidence>
<dbReference type="Gene3D" id="1.10.260.40">
    <property type="entry name" value="lambda repressor-like DNA-binding domains"/>
    <property type="match status" value="1"/>
</dbReference>
<dbReference type="SMART" id="SM00028">
    <property type="entry name" value="TPR"/>
    <property type="match status" value="6"/>
</dbReference>
<evidence type="ECO:0000256" key="1">
    <source>
        <dbReference type="ARBA" id="ARBA00022737"/>
    </source>
</evidence>
<dbReference type="InterPro" id="IPR010982">
    <property type="entry name" value="Lambda_DNA-bd_dom_sf"/>
</dbReference>
<feature type="repeat" description="TPR" evidence="3">
    <location>
        <begin position="276"/>
        <end position="309"/>
    </location>
</feature>
<keyword evidence="6" id="KW-1185">Reference proteome</keyword>
<evidence type="ECO:0000256" key="2">
    <source>
        <dbReference type="ARBA" id="ARBA00022803"/>
    </source>
</evidence>
<dbReference type="InterPro" id="IPR001387">
    <property type="entry name" value="Cro/C1-type_HTH"/>
</dbReference>
<dbReference type="Proteomes" id="UP001597282">
    <property type="component" value="Unassembled WGS sequence"/>
</dbReference>
<sequence length="439" mass="51099">MNTLEVYDIGEIIRKVRKERGLRLEDLADENISPATISNVERGVPHVGHEKALYLIRKLGIELSQVPEILHGQQLELKQLQKILFQMECLCDGGDPDQAVKKLDKLELENSHPYAAYYFYIKGKSHCRLQNWTKAERALFHAVRLGSQTDTNIEACAFAELSLVCYYQNDLETALKYANSGIDAFLDNGNRPHTIYTLKRNQAIYLERQGRLGEAIGVVHEMWDSLPQMEQVETKLTFYWLRAELARRTGNYDEAVQYAEEGMEIARFNYQHSSMFDLWIVLASVYMELKEWEQAESCFEMALNLKERVIGGEKDRFITAYAHLGLLYMKLDRNEEAHQMLKEAVLLGQKFNDLPRLTYALQLMGDFYYKQSQIQDAIAYYQQGLEIARKHQLKKREYEALLHLAQCFEDVDEKEFHKLTRNMYSVLVDLKSEGVNLHE</sequence>
<proteinExistence type="predicted"/>
<keyword evidence="1" id="KW-0677">Repeat</keyword>
<gene>
    <name evidence="5" type="ORF">ACFQ4Y_16240</name>
</gene>
<dbReference type="PANTHER" id="PTHR45641">
    <property type="entry name" value="TETRATRICOPEPTIDE REPEAT PROTEIN (AFU_ORTHOLOGUE AFUA_6G03870)"/>
    <property type="match status" value="1"/>
</dbReference>
<evidence type="ECO:0000313" key="5">
    <source>
        <dbReference type="EMBL" id="MFD1428450.1"/>
    </source>
</evidence>
<feature type="domain" description="HTH cro/C1-type" evidence="4">
    <location>
        <begin position="13"/>
        <end position="66"/>
    </location>
</feature>
<dbReference type="PROSITE" id="PS50005">
    <property type="entry name" value="TPR"/>
    <property type="match status" value="3"/>
</dbReference>
<dbReference type="InterPro" id="IPR011990">
    <property type="entry name" value="TPR-like_helical_dom_sf"/>
</dbReference>
<accession>A0ABW4CFV7</accession>
<dbReference type="PANTHER" id="PTHR45641:SF19">
    <property type="entry name" value="NEPHROCYSTIN-3"/>
    <property type="match status" value="1"/>
</dbReference>
<comment type="caution">
    <text evidence="5">The sequence shown here is derived from an EMBL/GenBank/DDBJ whole genome shotgun (WGS) entry which is preliminary data.</text>
</comment>
<dbReference type="EMBL" id="JBHTNU010000024">
    <property type="protein sequence ID" value="MFD1428450.1"/>
    <property type="molecule type" value="Genomic_DNA"/>
</dbReference>
<dbReference type="Pfam" id="PF01381">
    <property type="entry name" value="HTH_3"/>
    <property type="match status" value="1"/>
</dbReference>
<dbReference type="RefSeq" id="WP_380167366.1">
    <property type="nucleotide sequence ID" value="NZ_JBHTNU010000024.1"/>
</dbReference>
<dbReference type="Gene3D" id="1.25.40.10">
    <property type="entry name" value="Tetratricopeptide repeat domain"/>
    <property type="match status" value="2"/>
</dbReference>
<dbReference type="SMART" id="SM00530">
    <property type="entry name" value="HTH_XRE"/>
    <property type="match status" value="1"/>
</dbReference>
<dbReference type="InterPro" id="IPR019734">
    <property type="entry name" value="TPR_rpt"/>
</dbReference>
<organism evidence="5 6">
    <name type="scientific">Kroppenstedtia sanguinis</name>
    <dbReference type="NCBI Taxonomy" id="1380684"/>
    <lineage>
        <taxon>Bacteria</taxon>
        <taxon>Bacillati</taxon>
        <taxon>Bacillota</taxon>
        <taxon>Bacilli</taxon>
        <taxon>Bacillales</taxon>
        <taxon>Thermoactinomycetaceae</taxon>
        <taxon>Kroppenstedtia</taxon>
    </lineage>
</organism>
<evidence type="ECO:0000313" key="6">
    <source>
        <dbReference type="Proteomes" id="UP001597282"/>
    </source>
</evidence>
<feature type="repeat" description="TPR" evidence="3">
    <location>
        <begin position="358"/>
        <end position="391"/>
    </location>
</feature>
<dbReference type="CDD" id="cd00093">
    <property type="entry name" value="HTH_XRE"/>
    <property type="match status" value="1"/>
</dbReference>
<dbReference type="SUPFAM" id="SSF47413">
    <property type="entry name" value="lambda repressor-like DNA-binding domains"/>
    <property type="match status" value="1"/>
</dbReference>
<reference evidence="6" key="1">
    <citation type="journal article" date="2019" name="Int. J. Syst. Evol. Microbiol.">
        <title>The Global Catalogue of Microorganisms (GCM) 10K type strain sequencing project: providing services to taxonomists for standard genome sequencing and annotation.</title>
        <authorList>
            <consortium name="The Broad Institute Genomics Platform"/>
            <consortium name="The Broad Institute Genome Sequencing Center for Infectious Disease"/>
            <person name="Wu L."/>
            <person name="Ma J."/>
        </authorList>
    </citation>
    <scope>NUCLEOTIDE SEQUENCE [LARGE SCALE GENOMIC DNA]</scope>
    <source>
        <strain evidence="6">S1</strain>
    </source>
</reference>
<keyword evidence="2 3" id="KW-0802">TPR repeat</keyword>
<protein>
    <submittedName>
        <fullName evidence="5">Tetratricopeptide repeat protein</fullName>
    </submittedName>
</protein>
<name>A0ABW4CFV7_9BACL</name>
<feature type="repeat" description="TPR" evidence="3">
    <location>
        <begin position="318"/>
        <end position="351"/>
    </location>
</feature>
<dbReference type="Pfam" id="PF13424">
    <property type="entry name" value="TPR_12"/>
    <property type="match status" value="1"/>
</dbReference>
<dbReference type="SUPFAM" id="SSF48452">
    <property type="entry name" value="TPR-like"/>
    <property type="match status" value="2"/>
</dbReference>
<dbReference type="PROSITE" id="PS50943">
    <property type="entry name" value="HTH_CROC1"/>
    <property type="match status" value="1"/>
</dbReference>
<dbReference type="Pfam" id="PF13181">
    <property type="entry name" value="TPR_8"/>
    <property type="match status" value="2"/>
</dbReference>